<organism evidence="5 6">
    <name type="scientific">Desulfarculus baarsii (strain ATCC 33931 / DSM 2075 / LMG 7858 / VKM B-1802 / 2st14)</name>
    <dbReference type="NCBI Taxonomy" id="644282"/>
    <lineage>
        <taxon>Bacteria</taxon>
        <taxon>Pseudomonadati</taxon>
        <taxon>Thermodesulfobacteriota</taxon>
        <taxon>Desulfarculia</taxon>
        <taxon>Desulfarculales</taxon>
        <taxon>Desulfarculaceae</taxon>
        <taxon>Desulfarculus</taxon>
    </lineage>
</organism>
<reference evidence="5 6" key="1">
    <citation type="journal article" date="2010" name="Stand. Genomic Sci.">
        <title>Complete genome sequence of Desulfarculus baarsii type strain (2st14).</title>
        <authorList>
            <person name="Sun H."/>
            <person name="Spring S."/>
            <person name="Lapidus A."/>
            <person name="Davenport K."/>
            <person name="Del Rio T.G."/>
            <person name="Tice H."/>
            <person name="Nolan M."/>
            <person name="Copeland A."/>
            <person name="Cheng J.F."/>
            <person name="Lucas S."/>
            <person name="Tapia R."/>
            <person name="Goodwin L."/>
            <person name="Pitluck S."/>
            <person name="Ivanova N."/>
            <person name="Pagani I."/>
            <person name="Mavromatis K."/>
            <person name="Ovchinnikova G."/>
            <person name="Pati A."/>
            <person name="Chen A."/>
            <person name="Palaniappan K."/>
            <person name="Hauser L."/>
            <person name="Chang Y.J."/>
            <person name="Jeffries C.D."/>
            <person name="Detter J.C."/>
            <person name="Han C."/>
            <person name="Rohde M."/>
            <person name="Brambilla E."/>
            <person name="Goker M."/>
            <person name="Woyke T."/>
            <person name="Bristow J."/>
            <person name="Eisen J.A."/>
            <person name="Markowitz V."/>
            <person name="Hugenholtz P."/>
            <person name="Kyrpides N.C."/>
            <person name="Klenk H.P."/>
            <person name="Land M."/>
        </authorList>
    </citation>
    <scope>NUCLEOTIDE SEQUENCE [LARGE SCALE GENOMIC DNA]</scope>
    <source>
        <strain evidence="6">ATCC 33931 / DSM 2075 / LMG 7858 / VKM B-1802 / 2st14</strain>
    </source>
</reference>
<dbReference type="InterPro" id="IPR050534">
    <property type="entry name" value="Coronavir_polyprotein_1ab"/>
</dbReference>
<dbReference type="eggNOG" id="COG1796">
    <property type="taxonomic scope" value="Bacteria"/>
</dbReference>
<dbReference type="eggNOG" id="COG0507">
    <property type="taxonomic scope" value="Bacteria"/>
</dbReference>
<dbReference type="PANTHER" id="PTHR43788:SF6">
    <property type="entry name" value="DNA HELICASE B"/>
    <property type="match status" value="1"/>
</dbReference>
<dbReference type="InterPro" id="IPR041451">
    <property type="entry name" value="RecD2_SH13"/>
</dbReference>
<feature type="domain" description="AAA+ ATPase" evidence="4">
    <location>
        <begin position="339"/>
        <end position="461"/>
    </location>
</feature>
<dbReference type="Gene3D" id="2.30.30.940">
    <property type="match status" value="1"/>
</dbReference>
<dbReference type="AlphaFoldDB" id="E1QI25"/>
<dbReference type="STRING" id="644282.Deba_1853"/>
<dbReference type="Pfam" id="PF18335">
    <property type="entry name" value="SH3_13"/>
    <property type="match status" value="1"/>
</dbReference>
<evidence type="ECO:0000256" key="1">
    <source>
        <dbReference type="ARBA" id="ARBA00022741"/>
    </source>
</evidence>
<dbReference type="OrthoDB" id="9763659at2"/>
<evidence type="ECO:0000259" key="3">
    <source>
        <dbReference type="SMART" id="SM00278"/>
    </source>
</evidence>
<dbReference type="HOGENOM" id="CLU_007524_0_3_7"/>
<dbReference type="SUPFAM" id="SSF52540">
    <property type="entry name" value="P-loop containing nucleoside triphosphate hydrolases"/>
    <property type="match status" value="2"/>
</dbReference>
<evidence type="ECO:0000256" key="2">
    <source>
        <dbReference type="ARBA" id="ARBA00022840"/>
    </source>
</evidence>
<dbReference type="Gene3D" id="1.10.150.20">
    <property type="entry name" value="5' to 3' exonuclease, C-terminal subdomain"/>
    <property type="match status" value="1"/>
</dbReference>
<dbReference type="Gene3D" id="3.40.50.300">
    <property type="entry name" value="P-loop containing nucleotide triphosphate hydrolases"/>
    <property type="match status" value="2"/>
</dbReference>
<evidence type="ECO:0000259" key="4">
    <source>
        <dbReference type="SMART" id="SM00382"/>
    </source>
</evidence>
<dbReference type="SMART" id="SM00382">
    <property type="entry name" value="AAA"/>
    <property type="match status" value="1"/>
</dbReference>
<protein>
    <submittedName>
        <fullName evidence="5">Helicase, RecD/TraA family</fullName>
    </submittedName>
</protein>
<dbReference type="NCBIfam" id="TIGR01448">
    <property type="entry name" value="recD_rel"/>
    <property type="match status" value="1"/>
</dbReference>
<dbReference type="InterPro" id="IPR055446">
    <property type="entry name" value="RecD2_N_OB"/>
</dbReference>
<evidence type="ECO:0000313" key="5">
    <source>
        <dbReference type="EMBL" id="ADK85218.1"/>
    </source>
</evidence>
<dbReference type="HAMAP" id="MF_01488">
    <property type="entry name" value="RecD2"/>
    <property type="match status" value="1"/>
</dbReference>
<accession>E1QI25</accession>
<name>E1QI25_DESB2</name>
<dbReference type="SMART" id="SM00278">
    <property type="entry name" value="HhH1"/>
    <property type="match status" value="3"/>
</dbReference>
<dbReference type="InterPro" id="IPR027417">
    <property type="entry name" value="P-loop_NTPase"/>
</dbReference>
<dbReference type="GO" id="GO:0003677">
    <property type="term" value="F:DNA binding"/>
    <property type="evidence" value="ECO:0007669"/>
    <property type="project" value="InterPro"/>
</dbReference>
<dbReference type="Gene3D" id="1.10.10.2220">
    <property type="match status" value="1"/>
</dbReference>
<evidence type="ECO:0000313" key="6">
    <source>
        <dbReference type="Proteomes" id="UP000009047"/>
    </source>
</evidence>
<dbReference type="GO" id="GO:0005524">
    <property type="term" value="F:ATP binding"/>
    <property type="evidence" value="ECO:0007669"/>
    <property type="project" value="UniProtKB-KW"/>
</dbReference>
<gene>
    <name evidence="5" type="ordered locus">Deba_1853</name>
</gene>
<dbReference type="InterPro" id="IPR010994">
    <property type="entry name" value="RuvA_2-like"/>
</dbReference>
<sequence length="720" mass="76699">MSEQTNTTMRGRVERITFHNPENAYTVAKVAVAGQPGLMTLVGKMPGVAEGQEVEASGRLVLHAKFGQQLEVESCHLAQPGDAEGVRRYLASGLVKGVGPVMAGRIVDVLGEGAIEKIVNDPRSLTAVPGVGAKRAASIAQAVISQGMLREAMILLQGHGVGPGTVMRIHRRFGDQTLAVAQNEPHRLAAEVRGIGFATADQIARRLGMAADHPSRVAAGLLYSLRQAGDEGHVFLPYDELMPQAAGLLGLPQAALGPAFARLHQERRIVVEEAFGPRAVYLAGMLALEQSAAQSVARLSRGRGLLAPERVAKAVEWAGRSLHFEPSTGQAEALRALLAAPLAVLTGGPGTGKTTLVRALINIAQRMGQNVALAAPTGRAARRLAEASGRPAQTLHRLLEFSPKENSFLRGADRPLEGQLIIVDEASMIDIWLGAHLLAATADGACLVLVGDADQLPPVGPGLFFRQIIDSGAARVGRLTEIFRQGRASLIVENAHRILGGRMPTLPAPGQEADFYFLEEPDPERAAELVRDLVAKRLPNKYGFDPIDDIQTLAPMHKGAMGCHNLNRLLRQALNPAGQGPGPGVGDKVMQSRNNYELEVFNGDMGQVLRADDEGLAVSIDGRVVTYSLAEAAELNLAYAVTVHKSQGSEYPAVVLALGNEHFVLLNRPLLYTAVTRGKKLVVVVGSATALRRAVEHAQPIMRHSLLGRRIKALLGTDND</sequence>
<keyword evidence="5" id="KW-0347">Helicase</keyword>
<dbReference type="InterPro" id="IPR006345">
    <property type="entry name" value="RecD2"/>
</dbReference>
<dbReference type="EMBL" id="CP002085">
    <property type="protein sequence ID" value="ADK85218.1"/>
    <property type="molecule type" value="Genomic_DNA"/>
</dbReference>
<dbReference type="RefSeq" id="WP_013258659.1">
    <property type="nucleotide sequence ID" value="NC_014365.1"/>
</dbReference>
<dbReference type="Pfam" id="PF14520">
    <property type="entry name" value="HHH_5"/>
    <property type="match status" value="1"/>
</dbReference>
<dbReference type="Proteomes" id="UP000009047">
    <property type="component" value="Chromosome"/>
</dbReference>
<dbReference type="InterPro" id="IPR003583">
    <property type="entry name" value="Hlx-hairpin-Hlx_DNA-bd_motif"/>
</dbReference>
<keyword evidence="1" id="KW-0547">Nucleotide-binding</keyword>
<feature type="domain" description="Helix-hairpin-helix DNA-binding motif class 1" evidence="3">
    <location>
        <begin position="187"/>
        <end position="206"/>
    </location>
</feature>
<dbReference type="Pfam" id="PF14490">
    <property type="entry name" value="HHH_RecD2"/>
    <property type="match status" value="1"/>
</dbReference>
<dbReference type="KEGG" id="dbr:Deba_1853"/>
<keyword evidence="5" id="KW-0378">Hydrolase</keyword>
<feature type="domain" description="Helix-hairpin-helix DNA-binding motif class 1" evidence="3">
    <location>
        <begin position="88"/>
        <end position="109"/>
    </location>
</feature>
<dbReference type="Pfam" id="PF13538">
    <property type="entry name" value="UvrD_C_2"/>
    <property type="match status" value="1"/>
</dbReference>
<dbReference type="Pfam" id="PF13245">
    <property type="entry name" value="AAA_19"/>
    <property type="match status" value="1"/>
</dbReference>
<dbReference type="GO" id="GO:0043139">
    <property type="term" value="F:5'-3' DNA helicase activity"/>
    <property type="evidence" value="ECO:0007669"/>
    <property type="project" value="InterPro"/>
</dbReference>
<dbReference type="PANTHER" id="PTHR43788">
    <property type="entry name" value="DNA2/NAM7 HELICASE FAMILY MEMBER"/>
    <property type="match status" value="1"/>
</dbReference>
<dbReference type="SUPFAM" id="SSF47781">
    <property type="entry name" value="RuvA domain 2-like"/>
    <property type="match status" value="1"/>
</dbReference>
<dbReference type="InterPro" id="IPR027785">
    <property type="entry name" value="UvrD-like_helicase_C"/>
</dbReference>
<dbReference type="CDD" id="cd18809">
    <property type="entry name" value="SF1_C_RecD"/>
    <property type="match status" value="1"/>
</dbReference>
<dbReference type="GO" id="GO:0017116">
    <property type="term" value="F:single-stranded DNA helicase activity"/>
    <property type="evidence" value="ECO:0007669"/>
    <property type="project" value="TreeGrafter"/>
</dbReference>
<keyword evidence="6" id="KW-1185">Reference proteome</keyword>
<dbReference type="Pfam" id="PF23139">
    <property type="entry name" value="OB_YrrC"/>
    <property type="match status" value="1"/>
</dbReference>
<dbReference type="GO" id="GO:0006281">
    <property type="term" value="P:DNA repair"/>
    <property type="evidence" value="ECO:0007669"/>
    <property type="project" value="InterPro"/>
</dbReference>
<dbReference type="GO" id="GO:0006310">
    <property type="term" value="P:DNA recombination"/>
    <property type="evidence" value="ECO:0007669"/>
    <property type="project" value="InterPro"/>
</dbReference>
<dbReference type="GO" id="GO:0009338">
    <property type="term" value="C:exodeoxyribonuclease V complex"/>
    <property type="evidence" value="ECO:0007669"/>
    <property type="project" value="TreeGrafter"/>
</dbReference>
<dbReference type="InterPro" id="IPR029493">
    <property type="entry name" value="RecD2-like_HHH"/>
</dbReference>
<feature type="domain" description="Helix-hairpin-helix DNA-binding motif class 1" evidence="3">
    <location>
        <begin position="123"/>
        <end position="142"/>
    </location>
</feature>
<dbReference type="InterPro" id="IPR003593">
    <property type="entry name" value="AAA+_ATPase"/>
</dbReference>
<keyword evidence="2" id="KW-0067">ATP-binding</keyword>
<proteinExistence type="inferred from homology"/>
<dbReference type="CDD" id="cd17933">
    <property type="entry name" value="DEXSc_RecD-like"/>
    <property type="match status" value="1"/>
</dbReference>